<dbReference type="SUPFAM" id="SSF55681">
    <property type="entry name" value="Class II aaRS and biotin synthetases"/>
    <property type="match status" value="1"/>
</dbReference>
<evidence type="ECO:0000256" key="9">
    <source>
        <dbReference type="ARBA" id="ARBA00023146"/>
    </source>
</evidence>
<dbReference type="SUPFAM" id="SSF55186">
    <property type="entry name" value="ThrRS/AlaRS common domain"/>
    <property type="match status" value="1"/>
</dbReference>
<dbReference type="CDD" id="cd00860">
    <property type="entry name" value="ThrRS_anticodon"/>
    <property type="match status" value="1"/>
</dbReference>
<dbReference type="EC" id="6.1.1.3" evidence="3"/>
<protein>
    <recommendedName>
        <fullName evidence="12">Probable threonine--tRNA ligase, cytoplasmic</fullName>
        <ecNumber evidence="3">6.1.1.3</ecNumber>
    </recommendedName>
    <alternativeName>
        <fullName evidence="10">Threonyl-tRNA synthetase</fullName>
    </alternativeName>
</protein>
<dbReference type="PROSITE" id="PS51880">
    <property type="entry name" value="TGS"/>
    <property type="match status" value="1"/>
</dbReference>
<dbReference type="Pfam" id="PF00587">
    <property type="entry name" value="tRNA-synt_2b"/>
    <property type="match status" value="1"/>
</dbReference>
<dbReference type="InterPro" id="IPR004154">
    <property type="entry name" value="Anticodon-bd"/>
</dbReference>
<evidence type="ECO:0000256" key="8">
    <source>
        <dbReference type="ARBA" id="ARBA00022917"/>
    </source>
</evidence>
<dbReference type="InterPro" id="IPR018163">
    <property type="entry name" value="Thr/Ala-tRNA-synth_IIc_edit"/>
</dbReference>
<dbReference type="InterPro" id="IPR006195">
    <property type="entry name" value="aa-tRNA-synth_II"/>
</dbReference>
<evidence type="ECO:0000256" key="1">
    <source>
        <dbReference type="ARBA" id="ARBA00004496"/>
    </source>
</evidence>
<keyword evidence="7" id="KW-0067">ATP-binding</keyword>
<accession>A0A0C3B6M0</accession>
<dbReference type="AlphaFoldDB" id="A0A0C3B6M0"/>
<dbReference type="OrthoDB" id="5423599at2759"/>
<organism evidence="15 16">
    <name type="scientific">Serendipita vermifera MAFF 305830</name>
    <dbReference type="NCBI Taxonomy" id="933852"/>
    <lineage>
        <taxon>Eukaryota</taxon>
        <taxon>Fungi</taxon>
        <taxon>Dikarya</taxon>
        <taxon>Basidiomycota</taxon>
        <taxon>Agaricomycotina</taxon>
        <taxon>Agaricomycetes</taxon>
        <taxon>Sebacinales</taxon>
        <taxon>Serendipitaceae</taxon>
        <taxon>Serendipita</taxon>
    </lineage>
</organism>
<keyword evidence="9" id="KW-0030">Aminoacyl-tRNA synthetase</keyword>
<dbReference type="InterPro" id="IPR002320">
    <property type="entry name" value="Thr-tRNA-ligase_IIa"/>
</dbReference>
<dbReference type="Pfam" id="PF02824">
    <property type="entry name" value="TGS"/>
    <property type="match status" value="1"/>
</dbReference>
<name>A0A0C3B6M0_SERVB</name>
<evidence type="ECO:0000256" key="10">
    <source>
        <dbReference type="ARBA" id="ARBA00031900"/>
    </source>
</evidence>
<dbReference type="EMBL" id="KN824296">
    <property type="protein sequence ID" value="KIM27789.1"/>
    <property type="molecule type" value="Genomic_DNA"/>
</dbReference>
<dbReference type="HAMAP" id="MF_00184">
    <property type="entry name" value="Thr_tRNA_synth"/>
    <property type="match status" value="1"/>
</dbReference>
<evidence type="ECO:0000256" key="2">
    <source>
        <dbReference type="ARBA" id="ARBA00008226"/>
    </source>
</evidence>
<sequence>MAANSSLELSPPPDFFQSRIEMFDKYKAEYDEMVKSKPRQEIHITLKDGNKKTGTSWETTPMDVAKEISKSLPEKLVIAKVDGVLWDLDRPLEGSVNLELLDFEHPEGKQVFWHSSAHILGEAAEKHYGCHLCFGPPTEDGFFYDMATYEKKVVPTDYTNLETLSKAVIKEKQKFVRLELPKEALLEMFKYNKYKVHFLETKVPDGTSTTVYRCGPMIDLCLGPHVPHTGRIKAFMVTKHSSSYFLGDATNDSLQRIYGVSFPDTKQLKEYKEFLEEAAKRDHRKIGKDQDLWFFDELSPGSCFFLPNGVRIYNALLELIRGEYRQRGYQEVISPNIFSSKLWETSGHWDHYKENMFVMEIDKRMSALKAMNCPGHAVMFDSRDRSYRELPLRYAEFGVIHRNEASGALSGLTRVRRFVQDDSHTFCTPEQIKGEIDDLFKFLDKVYGLFGFEYKLELSTRPDSFLGEIETWNTAEAGLEAALNEHYPGKWTLNPGDGAFYGPKIDIRIQDALKRWHQCATIQLDFQLPRRFNLKYRGEKQLEEGAEPPRPVMIHRAVLGSIERFTAVITEHFGGKWPFWLSPRQVLVIPVSKPFYDYANEVKDKLWQAGLYADVDNGAETMKKKVLLGEQAQYNFIFVVGQDEMEGRAVNVRNRDAGTKARGEILPLEETIAKLVQLKAERRLENTI</sequence>
<evidence type="ECO:0000256" key="5">
    <source>
        <dbReference type="ARBA" id="ARBA00022598"/>
    </source>
</evidence>
<keyword evidence="4" id="KW-0963">Cytoplasm</keyword>
<evidence type="ECO:0000313" key="16">
    <source>
        <dbReference type="Proteomes" id="UP000054097"/>
    </source>
</evidence>
<gene>
    <name evidence="15" type="ORF">M408DRAFT_329743</name>
</gene>
<dbReference type="NCBIfam" id="TIGR00418">
    <property type="entry name" value="thrS"/>
    <property type="match status" value="1"/>
</dbReference>
<comment type="catalytic activity">
    <reaction evidence="11">
        <text>tRNA(Thr) + L-threonine + ATP = L-threonyl-tRNA(Thr) + AMP + diphosphate + H(+)</text>
        <dbReference type="Rhea" id="RHEA:24624"/>
        <dbReference type="Rhea" id="RHEA-COMP:9670"/>
        <dbReference type="Rhea" id="RHEA-COMP:9704"/>
        <dbReference type="ChEBI" id="CHEBI:15378"/>
        <dbReference type="ChEBI" id="CHEBI:30616"/>
        <dbReference type="ChEBI" id="CHEBI:33019"/>
        <dbReference type="ChEBI" id="CHEBI:57926"/>
        <dbReference type="ChEBI" id="CHEBI:78442"/>
        <dbReference type="ChEBI" id="CHEBI:78534"/>
        <dbReference type="ChEBI" id="CHEBI:456215"/>
        <dbReference type="EC" id="6.1.1.3"/>
    </reaction>
</comment>
<evidence type="ECO:0000256" key="3">
    <source>
        <dbReference type="ARBA" id="ARBA00013163"/>
    </source>
</evidence>
<keyword evidence="5" id="KW-0436">Ligase</keyword>
<dbReference type="GO" id="GO:0006435">
    <property type="term" value="P:threonyl-tRNA aminoacylation"/>
    <property type="evidence" value="ECO:0007669"/>
    <property type="project" value="InterPro"/>
</dbReference>
<evidence type="ECO:0000259" key="14">
    <source>
        <dbReference type="PROSITE" id="PS51880"/>
    </source>
</evidence>
<dbReference type="PANTHER" id="PTHR11451:SF46">
    <property type="entry name" value="THREONINE--TRNA LIGASE"/>
    <property type="match status" value="1"/>
</dbReference>
<dbReference type="Gene3D" id="3.30.980.10">
    <property type="entry name" value="Threonyl-trna Synthetase, Chain A, domain 2"/>
    <property type="match status" value="1"/>
</dbReference>
<dbReference type="InterPro" id="IPR012947">
    <property type="entry name" value="tRNA_SAD"/>
</dbReference>
<dbReference type="Pfam" id="PF03129">
    <property type="entry name" value="HGTP_anticodon"/>
    <property type="match status" value="1"/>
</dbReference>
<dbReference type="FunFam" id="3.30.930.10:FF:000019">
    <property type="entry name" value="Threonine--tRNA ligase"/>
    <property type="match status" value="1"/>
</dbReference>
<dbReference type="InterPro" id="IPR002314">
    <property type="entry name" value="aa-tRNA-synt_IIb"/>
</dbReference>
<keyword evidence="16" id="KW-1185">Reference proteome</keyword>
<dbReference type="InterPro" id="IPR045864">
    <property type="entry name" value="aa-tRNA-synth_II/BPL/LPL"/>
</dbReference>
<dbReference type="InterPro" id="IPR047246">
    <property type="entry name" value="ThrRS_anticodon"/>
</dbReference>
<comment type="subcellular location">
    <subcellularLocation>
        <location evidence="1">Cytoplasm</location>
    </subcellularLocation>
</comment>
<dbReference type="InterPro" id="IPR004095">
    <property type="entry name" value="TGS"/>
</dbReference>
<dbReference type="STRING" id="933852.A0A0C3B6M0"/>
<dbReference type="FunFam" id="3.10.20.30:FF:000006">
    <property type="entry name" value="Threonine--tRNA ligase, cytoplasmic"/>
    <property type="match status" value="1"/>
</dbReference>
<dbReference type="InterPro" id="IPR033728">
    <property type="entry name" value="ThrRS_core"/>
</dbReference>
<dbReference type="Proteomes" id="UP000054097">
    <property type="component" value="Unassembled WGS sequence"/>
</dbReference>
<keyword evidence="8" id="KW-0648">Protein biosynthesis</keyword>
<feature type="domain" description="Aminoacyl-transfer RNA synthetases class-II family profile" evidence="13">
    <location>
        <begin position="307"/>
        <end position="578"/>
    </location>
</feature>
<dbReference type="SMART" id="SM00863">
    <property type="entry name" value="tRNA_SAD"/>
    <property type="match status" value="1"/>
</dbReference>
<dbReference type="InterPro" id="IPR012676">
    <property type="entry name" value="TGS-like"/>
</dbReference>
<evidence type="ECO:0000313" key="15">
    <source>
        <dbReference type="EMBL" id="KIM27789.1"/>
    </source>
</evidence>
<evidence type="ECO:0000256" key="4">
    <source>
        <dbReference type="ARBA" id="ARBA00022490"/>
    </source>
</evidence>
<proteinExistence type="inferred from homology"/>
<dbReference type="InterPro" id="IPR036621">
    <property type="entry name" value="Anticodon-bd_dom_sf"/>
</dbReference>
<dbReference type="GO" id="GO:0005524">
    <property type="term" value="F:ATP binding"/>
    <property type="evidence" value="ECO:0007669"/>
    <property type="project" value="UniProtKB-KW"/>
</dbReference>
<dbReference type="Gene3D" id="3.10.20.30">
    <property type="match status" value="1"/>
</dbReference>
<feature type="domain" description="TGS" evidence="14">
    <location>
        <begin position="40"/>
        <end position="102"/>
    </location>
</feature>
<dbReference type="PANTHER" id="PTHR11451">
    <property type="entry name" value="THREONINE-TRNA LIGASE"/>
    <property type="match status" value="1"/>
</dbReference>
<dbReference type="Pfam" id="PF07973">
    <property type="entry name" value="tRNA_SAD"/>
    <property type="match status" value="1"/>
</dbReference>
<dbReference type="Gene3D" id="3.40.50.800">
    <property type="entry name" value="Anticodon-binding domain"/>
    <property type="match status" value="1"/>
</dbReference>
<dbReference type="FunFam" id="3.30.980.10:FF:000005">
    <property type="entry name" value="Threonyl-tRNA synthetase, mitochondrial"/>
    <property type="match status" value="1"/>
</dbReference>
<evidence type="ECO:0000256" key="6">
    <source>
        <dbReference type="ARBA" id="ARBA00022741"/>
    </source>
</evidence>
<dbReference type="PROSITE" id="PS50862">
    <property type="entry name" value="AA_TRNA_LIGASE_II"/>
    <property type="match status" value="1"/>
</dbReference>
<dbReference type="GO" id="GO:0004829">
    <property type="term" value="F:threonine-tRNA ligase activity"/>
    <property type="evidence" value="ECO:0007669"/>
    <property type="project" value="UniProtKB-EC"/>
</dbReference>
<dbReference type="InterPro" id="IPR012675">
    <property type="entry name" value="Beta-grasp_dom_sf"/>
</dbReference>
<dbReference type="SUPFAM" id="SSF52954">
    <property type="entry name" value="Class II aaRS ABD-related"/>
    <property type="match status" value="1"/>
</dbReference>
<evidence type="ECO:0000256" key="7">
    <source>
        <dbReference type="ARBA" id="ARBA00022840"/>
    </source>
</evidence>
<reference evidence="15 16" key="1">
    <citation type="submission" date="2014-04" db="EMBL/GenBank/DDBJ databases">
        <authorList>
            <consortium name="DOE Joint Genome Institute"/>
            <person name="Kuo A."/>
            <person name="Zuccaro A."/>
            <person name="Kohler A."/>
            <person name="Nagy L.G."/>
            <person name="Floudas D."/>
            <person name="Copeland A."/>
            <person name="Barry K.W."/>
            <person name="Cichocki N."/>
            <person name="Veneault-Fourrey C."/>
            <person name="LaButti K."/>
            <person name="Lindquist E.A."/>
            <person name="Lipzen A."/>
            <person name="Lundell T."/>
            <person name="Morin E."/>
            <person name="Murat C."/>
            <person name="Sun H."/>
            <person name="Tunlid A."/>
            <person name="Henrissat B."/>
            <person name="Grigoriev I.V."/>
            <person name="Hibbett D.S."/>
            <person name="Martin F."/>
            <person name="Nordberg H.P."/>
            <person name="Cantor M.N."/>
            <person name="Hua S.X."/>
        </authorList>
    </citation>
    <scope>NUCLEOTIDE SEQUENCE [LARGE SCALE GENOMIC DNA]</scope>
    <source>
        <strain evidence="15 16">MAFF 305830</strain>
    </source>
</reference>
<dbReference type="CDD" id="cd00771">
    <property type="entry name" value="ThrRS_core"/>
    <property type="match status" value="1"/>
</dbReference>
<reference evidence="16" key="2">
    <citation type="submission" date="2015-01" db="EMBL/GenBank/DDBJ databases">
        <title>Evolutionary Origins and Diversification of the Mycorrhizal Mutualists.</title>
        <authorList>
            <consortium name="DOE Joint Genome Institute"/>
            <consortium name="Mycorrhizal Genomics Consortium"/>
            <person name="Kohler A."/>
            <person name="Kuo A."/>
            <person name="Nagy L.G."/>
            <person name="Floudas D."/>
            <person name="Copeland A."/>
            <person name="Barry K.W."/>
            <person name="Cichocki N."/>
            <person name="Veneault-Fourrey C."/>
            <person name="LaButti K."/>
            <person name="Lindquist E.A."/>
            <person name="Lipzen A."/>
            <person name="Lundell T."/>
            <person name="Morin E."/>
            <person name="Murat C."/>
            <person name="Riley R."/>
            <person name="Ohm R."/>
            <person name="Sun H."/>
            <person name="Tunlid A."/>
            <person name="Henrissat B."/>
            <person name="Grigoriev I.V."/>
            <person name="Hibbett D.S."/>
            <person name="Martin F."/>
        </authorList>
    </citation>
    <scope>NUCLEOTIDE SEQUENCE [LARGE SCALE GENOMIC DNA]</scope>
    <source>
        <strain evidence="16">MAFF 305830</strain>
    </source>
</reference>
<dbReference type="Gene3D" id="3.30.930.10">
    <property type="entry name" value="Bira Bifunctional Protein, Domain 2"/>
    <property type="match status" value="1"/>
</dbReference>
<evidence type="ECO:0000259" key="13">
    <source>
        <dbReference type="PROSITE" id="PS50862"/>
    </source>
</evidence>
<keyword evidence="6" id="KW-0547">Nucleotide-binding</keyword>
<dbReference type="HOGENOM" id="CLU_008554_0_2_1"/>
<dbReference type="GO" id="GO:0005739">
    <property type="term" value="C:mitochondrion"/>
    <property type="evidence" value="ECO:0007669"/>
    <property type="project" value="TreeGrafter"/>
</dbReference>
<dbReference type="CDD" id="cd01667">
    <property type="entry name" value="TGS_ThrRS"/>
    <property type="match status" value="1"/>
</dbReference>
<comment type="similarity">
    <text evidence="2">Belongs to the class-II aminoacyl-tRNA synthetase family.</text>
</comment>
<dbReference type="PRINTS" id="PR01047">
    <property type="entry name" value="TRNASYNTHTHR"/>
</dbReference>
<dbReference type="SUPFAM" id="SSF81271">
    <property type="entry name" value="TGS-like"/>
    <property type="match status" value="1"/>
</dbReference>
<evidence type="ECO:0000256" key="12">
    <source>
        <dbReference type="ARBA" id="ARBA00072369"/>
    </source>
</evidence>
<evidence type="ECO:0000256" key="11">
    <source>
        <dbReference type="ARBA" id="ARBA00049515"/>
    </source>
</evidence>